<dbReference type="AlphaFoldDB" id="A0A8K0G5F3"/>
<name>A0A8K0G5F3_IGNLU</name>
<comment type="caution">
    <text evidence="1">The sequence shown here is derived from an EMBL/GenBank/DDBJ whole genome shotgun (WGS) entry which is preliminary data.</text>
</comment>
<evidence type="ECO:0000313" key="1">
    <source>
        <dbReference type="EMBL" id="KAF2889152.1"/>
    </source>
</evidence>
<evidence type="ECO:0000313" key="2">
    <source>
        <dbReference type="Proteomes" id="UP000801492"/>
    </source>
</evidence>
<dbReference type="OrthoDB" id="6779481at2759"/>
<sequence length="58" mass="6572">EAVTKEEIKSAIEETLRKGPKDEDCRVYTLKPNSRENGQAATVDIEIKEANKLISRQK</sequence>
<organism evidence="1 2">
    <name type="scientific">Ignelater luminosus</name>
    <name type="common">Cucubano</name>
    <name type="synonym">Pyrophorus luminosus</name>
    <dbReference type="NCBI Taxonomy" id="2038154"/>
    <lineage>
        <taxon>Eukaryota</taxon>
        <taxon>Metazoa</taxon>
        <taxon>Ecdysozoa</taxon>
        <taxon>Arthropoda</taxon>
        <taxon>Hexapoda</taxon>
        <taxon>Insecta</taxon>
        <taxon>Pterygota</taxon>
        <taxon>Neoptera</taxon>
        <taxon>Endopterygota</taxon>
        <taxon>Coleoptera</taxon>
        <taxon>Polyphaga</taxon>
        <taxon>Elateriformia</taxon>
        <taxon>Elateroidea</taxon>
        <taxon>Elateridae</taxon>
        <taxon>Agrypninae</taxon>
        <taxon>Pyrophorini</taxon>
        <taxon>Ignelater</taxon>
    </lineage>
</organism>
<accession>A0A8K0G5F3</accession>
<protein>
    <submittedName>
        <fullName evidence="1">Uncharacterized protein</fullName>
    </submittedName>
</protein>
<feature type="non-terminal residue" evidence="1">
    <location>
        <position position="1"/>
    </location>
</feature>
<dbReference type="Proteomes" id="UP000801492">
    <property type="component" value="Unassembled WGS sequence"/>
</dbReference>
<keyword evidence="2" id="KW-1185">Reference proteome</keyword>
<dbReference type="EMBL" id="VTPC01070335">
    <property type="protein sequence ID" value="KAF2889152.1"/>
    <property type="molecule type" value="Genomic_DNA"/>
</dbReference>
<proteinExistence type="predicted"/>
<gene>
    <name evidence="1" type="ORF">ILUMI_17021</name>
</gene>
<reference evidence="1" key="1">
    <citation type="submission" date="2019-08" db="EMBL/GenBank/DDBJ databases">
        <title>The genome of the North American firefly Photinus pyralis.</title>
        <authorList>
            <consortium name="Photinus pyralis genome working group"/>
            <person name="Fallon T.R."/>
            <person name="Sander Lower S.E."/>
            <person name="Weng J.-K."/>
        </authorList>
    </citation>
    <scope>NUCLEOTIDE SEQUENCE</scope>
    <source>
        <strain evidence="1">TRF0915ILg1</strain>
        <tissue evidence="1">Whole body</tissue>
    </source>
</reference>